<feature type="domain" description="RNase H type-1" evidence="1">
    <location>
        <begin position="200"/>
        <end position="323"/>
    </location>
</feature>
<dbReference type="GO" id="GO:0003676">
    <property type="term" value="F:nucleic acid binding"/>
    <property type="evidence" value="ECO:0007669"/>
    <property type="project" value="InterPro"/>
</dbReference>
<protein>
    <recommendedName>
        <fullName evidence="1">RNase H type-1 domain-containing protein</fullName>
    </recommendedName>
</protein>
<comment type="caution">
    <text evidence="2">The sequence shown here is derived from an EMBL/GenBank/DDBJ whole genome shotgun (WGS) entry which is preliminary data.</text>
</comment>
<dbReference type="SUPFAM" id="SSF53098">
    <property type="entry name" value="Ribonuclease H-like"/>
    <property type="match status" value="1"/>
</dbReference>
<dbReference type="AlphaFoldDB" id="A0AAD9ZPW8"/>
<dbReference type="Pfam" id="PF13456">
    <property type="entry name" value="RVT_3"/>
    <property type="match status" value="1"/>
</dbReference>
<keyword evidence="3" id="KW-1185">Reference proteome</keyword>
<accession>A0AAD9ZPW8</accession>
<evidence type="ECO:0000259" key="1">
    <source>
        <dbReference type="Pfam" id="PF13456"/>
    </source>
</evidence>
<dbReference type="InterPro" id="IPR044730">
    <property type="entry name" value="RNase_H-like_dom_plant"/>
</dbReference>
<reference evidence="2" key="1">
    <citation type="journal article" date="2023" name="Plant J.">
        <title>Genome sequences and population genomics provide insights into the demographic history, inbreeding, and mutation load of two 'living fossil' tree species of Dipteronia.</title>
        <authorList>
            <person name="Feng Y."/>
            <person name="Comes H.P."/>
            <person name="Chen J."/>
            <person name="Zhu S."/>
            <person name="Lu R."/>
            <person name="Zhang X."/>
            <person name="Li P."/>
            <person name="Qiu J."/>
            <person name="Olsen K.M."/>
            <person name="Qiu Y."/>
        </authorList>
    </citation>
    <scope>NUCLEOTIDE SEQUENCE</scope>
    <source>
        <strain evidence="2">NBL</strain>
    </source>
</reference>
<dbReference type="InterPro" id="IPR002156">
    <property type="entry name" value="RNaseH_domain"/>
</dbReference>
<evidence type="ECO:0000313" key="3">
    <source>
        <dbReference type="Proteomes" id="UP001281410"/>
    </source>
</evidence>
<dbReference type="PANTHER" id="PTHR47723">
    <property type="entry name" value="OS05G0353850 PROTEIN"/>
    <property type="match status" value="1"/>
</dbReference>
<dbReference type="InterPro" id="IPR012337">
    <property type="entry name" value="RNaseH-like_sf"/>
</dbReference>
<dbReference type="PANTHER" id="PTHR47723:SF22">
    <property type="entry name" value="RNASE H TYPE-1 DOMAIN-CONTAINING PROTEIN"/>
    <property type="match status" value="1"/>
</dbReference>
<organism evidence="2 3">
    <name type="scientific">Dipteronia sinensis</name>
    <dbReference type="NCBI Taxonomy" id="43782"/>
    <lineage>
        <taxon>Eukaryota</taxon>
        <taxon>Viridiplantae</taxon>
        <taxon>Streptophyta</taxon>
        <taxon>Embryophyta</taxon>
        <taxon>Tracheophyta</taxon>
        <taxon>Spermatophyta</taxon>
        <taxon>Magnoliopsida</taxon>
        <taxon>eudicotyledons</taxon>
        <taxon>Gunneridae</taxon>
        <taxon>Pentapetalae</taxon>
        <taxon>rosids</taxon>
        <taxon>malvids</taxon>
        <taxon>Sapindales</taxon>
        <taxon>Sapindaceae</taxon>
        <taxon>Hippocastanoideae</taxon>
        <taxon>Acereae</taxon>
        <taxon>Dipteronia</taxon>
    </lineage>
</organism>
<dbReference type="InterPro" id="IPR036397">
    <property type="entry name" value="RNaseH_sf"/>
</dbReference>
<evidence type="ECO:0000313" key="2">
    <source>
        <dbReference type="EMBL" id="KAK3185174.1"/>
    </source>
</evidence>
<name>A0AAD9ZPW8_9ROSI</name>
<dbReference type="Proteomes" id="UP001281410">
    <property type="component" value="Unassembled WGS sequence"/>
</dbReference>
<dbReference type="Gene3D" id="3.30.420.10">
    <property type="entry name" value="Ribonuclease H-like superfamily/Ribonuclease H"/>
    <property type="match status" value="1"/>
</dbReference>
<dbReference type="EMBL" id="JANJYJ010000010">
    <property type="protein sequence ID" value="KAK3185174.1"/>
    <property type="molecule type" value="Genomic_DNA"/>
</dbReference>
<dbReference type="GO" id="GO:0004523">
    <property type="term" value="F:RNA-DNA hybrid ribonuclease activity"/>
    <property type="evidence" value="ECO:0007669"/>
    <property type="project" value="InterPro"/>
</dbReference>
<gene>
    <name evidence="2" type="ORF">Dsin_032460</name>
</gene>
<dbReference type="InterPro" id="IPR053151">
    <property type="entry name" value="RNase_H-like"/>
</dbReference>
<dbReference type="CDD" id="cd06222">
    <property type="entry name" value="RNase_H_like"/>
    <property type="match status" value="1"/>
</dbReference>
<proteinExistence type="predicted"/>
<sequence>MKALPLYYENVKLSIDKKKCQNFRKAMFVMSSSTSEYVTSEEPLFKSLMVRGECSSELRIIGYAKYGPVLDGPVIEPLGFSIDAEESNGKSPKQMRCLSRLEKKRLVKDVVGKHKPMILFLQETKLDTFDNRVEDGEVMRQACDGWKRCKANGFYGFVLSTKIRSTKVHMKRYILSRKKRPYLPRNVAWSPPTGVALKFNVDGLARGNPRNAGLCGVIRDNSGKVLGLFSAFVRTLDSNSTELLAIHMAASLCALFENLVDTEIEIVNDSKVTVSWVNSRSMGCLKYVNLIYDIRNCLSSLSNMWVIFNSRASNSFADSLAKQGSAMERTV</sequence>